<dbReference type="CDD" id="cd00383">
    <property type="entry name" value="trans_reg_C"/>
    <property type="match status" value="1"/>
</dbReference>
<dbReference type="InterPro" id="IPR001867">
    <property type="entry name" value="OmpR/PhoB-type_DNA-bd"/>
</dbReference>
<dbReference type="GO" id="GO:0006355">
    <property type="term" value="P:regulation of DNA-templated transcription"/>
    <property type="evidence" value="ECO:0007669"/>
    <property type="project" value="InterPro"/>
</dbReference>
<dbReference type="Gene3D" id="3.40.50.2300">
    <property type="match status" value="1"/>
</dbReference>
<proteinExistence type="predicted"/>
<organism evidence="8 9">
    <name type="scientific">Bordetella hinzii</name>
    <dbReference type="NCBI Taxonomy" id="103855"/>
    <lineage>
        <taxon>Bacteria</taxon>
        <taxon>Pseudomonadati</taxon>
        <taxon>Pseudomonadota</taxon>
        <taxon>Betaproteobacteria</taxon>
        <taxon>Burkholderiales</taxon>
        <taxon>Alcaligenaceae</taxon>
        <taxon>Bordetella</taxon>
    </lineage>
</organism>
<accession>A0AAN1VGF7</accession>
<dbReference type="GO" id="GO:0032993">
    <property type="term" value="C:protein-DNA complex"/>
    <property type="evidence" value="ECO:0007669"/>
    <property type="project" value="TreeGrafter"/>
</dbReference>
<keyword evidence="4" id="KW-0597">Phosphoprotein</keyword>
<dbReference type="EMBL" id="CP024172">
    <property type="protein sequence ID" value="AZW17518.1"/>
    <property type="molecule type" value="Genomic_DNA"/>
</dbReference>
<dbReference type="GO" id="GO:0000976">
    <property type="term" value="F:transcription cis-regulatory region binding"/>
    <property type="evidence" value="ECO:0007669"/>
    <property type="project" value="TreeGrafter"/>
</dbReference>
<evidence type="ECO:0000313" key="9">
    <source>
        <dbReference type="Proteomes" id="UP000282741"/>
    </source>
</evidence>
<dbReference type="InterPro" id="IPR011006">
    <property type="entry name" value="CheY-like_superfamily"/>
</dbReference>
<dbReference type="Gene3D" id="1.10.10.10">
    <property type="entry name" value="Winged helix-like DNA-binding domain superfamily/Winged helix DNA-binding domain"/>
    <property type="match status" value="1"/>
</dbReference>
<protein>
    <submittedName>
        <fullName evidence="8">DNA-binding response regulator</fullName>
    </submittedName>
</protein>
<keyword evidence="3" id="KW-0804">Transcription</keyword>
<sequence>MAEVLLLEDEPVLRQELCEFLEEQGYAPLGLPTLEAFEQAFDPQRHHLAVIDLGLPDGNGLDLIERLRQDGRQLGIVVFSARHASADRIRGLATGADHFLGKGCDLDELAATLGALSRRLRLDPGPRAATAGCWILESGPRRLKVPGAPAIALSQQDLQVLRCLMSHAGQNISRRQIIEALGADYLDYDQRRLDTQMRRLRRRVQEASGQQLPVKTLRNSGYCFYLPAAVQP</sequence>
<evidence type="ECO:0000313" key="8">
    <source>
        <dbReference type="EMBL" id="AZW17518.1"/>
    </source>
</evidence>
<feature type="domain" description="Response regulatory" evidence="6">
    <location>
        <begin position="3"/>
        <end position="117"/>
    </location>
</feature>
<dbReference type="InterPro" id="IPR036388">
    <property type="entry name" value="WH-like_DNA-bd_sf"/>
</dbReference>
<reference evidence="9" key="1">
    <citation type="submission" date="2017-10" db="EMBL/GenBank/DDBJ databases">
        <title>Whole genome sequencing of various Bordetella species.</title>
        <authorList>
            <person name="Weigand M.R."/>
            <person name="Loparev V."/>
            <person name="Peng Y."/>
            <person name="Bowden K.E."/>
            <person name="Tondella M.L."/>
            <person name="Williams M.M."/>
        </authorList>
    </citation>
    <scope>NUCLEOTIDE SEQUENCE [LARGE SCALE GENOMIC DNA]</scope>
    <source>
        <strain evidence="9">H720</strain>
    </source>
</reference>
<evidence type="ECO:0000259" key="6">
    <source>
        <dbReference type="PROSITE" id="PS50110"/>
    </source>
</evidence>
<dbReference type="SMART" id="SM00862">
    <property type="entry name" value="Trans_reg_C"/>
    <property type="match status" value="1"/>
</dbReference>
<dbReference type="SMART" id="SM00448">
    <property type="entry name" value="REC"/>
    <property type="match status" value="1"/>
</dbReference>
<evidence type="ECO:0000256" key="4">
    <source>
        <dbReference type="PROSITE-ProRule" id="PRU00169"/>
    </source>
</evidence>
<dbReference type="SUPFAM" id="SSF52172">
    <property type="entry name" value="CheY-like"/>
    <property type="match status" value="1"/>
</dbReference>
<dbReference type="PROSITE" id="PS51755">
    <property type="entry name" value="OMPR_PHOB"/>
    <property type="match status" value="1"/>
</dbReference>
<dbReference type="PANTHER" id="PTHR48111">
    <property type="entry name" value="REGULATOR OF RPOS"/>
    <property type="match status" value="1"/>
</dbReference>
<dbReference type="Pfam" id="PF00486">
    <property type="entry name" value="Trans_reg_C"/>
    <property type="match status" value="1"/>
</dbReference>
<dbReference type="InterPro" id="IPR001789">
    <property type="entry name" value="Sig_transdc_resp-reg_receiver"/>
</dbReference>
<dbReference type="PROSITE" id="PS50110">
    <property type="entry name" value="RESPONSE_REGULATORY"/>
    <property type="match status" value="1"/>
</dbReference>
<evidence type="ECO:0000256" key="3">
    <source>
        <dbReference type="ARBA" id="ARBA00023163"/>
    </source>
</evidence>
<dbReference type="SUPFAM" id="SSF46894">
    <property type="entry name" value="C-terminal effector domain of the bipartite response regulators"/>
    <property type="match status" value="1"/>
</dbReference>
<dbReference type="GO" id="GO:0000156">
    <property type="term" value="F:phosphorelay response regulator activity"/>
    <property type="evidence" value="ECO:0007669"/>
    <property type="project" value="TreeGrafter"/>
</dbReference>
<feature type="modified residue" description="4-aspartylphosphate" evidence="4">
    <location>
        <position position="52"/>
    </location>
</feature>
<dbReference type="InterPro" id="IPR016032">
    <property type="entry name" value="Sig_transdc_resp-reg_C-effctor"/>
</dbReference>
<dbReference type="GeneID" id="92995156"/>
<dbReference type="KEGG" id="bhz:ACR54_03762"/>
<evidence type="ECO:0000259" key="7">
    <source>
        <dbReference type="PROSITE" id="PS51755"/>
    </source>
</evidence>
<evidence type="ECO:0000256" key="5">
    <source>
        <dbReference type="PROSITE-ProRule" id="PRU01091"/>
    </source>
</evidence>
<dbReference type="PANTHER" id="PTHR48111:SF67">
    <property type="entry name" value="TRANSCRIPTIONAL REGULATORY PROTEIN TCTD"/>
    <property type="match status" value="1"/>
</dbReference>
<dbReference type="Proteomes" id="UP000282741">
    <property type="component" value="Chromosome"/>
</dbReference>
<feature type="DNA-binding region" description="OmpR/PhoB-type" evidence="5">
    <location>
        <begin position="126"/>
        <end position="226"/>
    </location>
</feature>
<keyword evidence="2 5" id="KW-0238">DNA-binding</keyword>
<dbReference type="InterPro" id="IPR039420">
    <property type="entry name" value="WalR-like"/>
</dbReference>
<dbReference type="Pfam" id="PF00072">
    <property type="entry name" value="Response_reg"/>
    <property type="match status" value="1"/>
</dbReference>
<name>A0AAN1VGF7_9BORD</name>
<feature type="domain" description="OmpR/PhoB-type" evidence="7">
    <location>
        <begin position="126"/>
        <end position="226"/>
    </location>
</feature>
<evidence type="ECO:0000256" key="1">
    <source>
        <dbReference type="ARBA" id="ARBA00023015"/>
    </source>
</evidence>
<dbReference type="AlphaFoldDB" id="A0AAN1VGF7"/>
<dbReference type="GO" id="GO:0005829">
    <property type="term" value="C:cytosol"/>
    <property type="evidence" value="ECO:0007669"/>
    <property type="project" value="TreeGrafter"/>
</dbReference>
<gene>
    <name evidence="8" type="ORF">CS347_12455</name>
</gene>
<evidence type="ECO:0000256" key="2">
    <source>
        <dbReference type="ARBA" id="ARBA00023125"/>
    </source>
</evidence>
<dbReference type="RefSeq" id="WP_029581468.1">
    <property type="nucleotide sequence ID" value="NZ_CP012076.1"/>
</dbReference>
<keyword evidence="1" id="KW-0805">Transcription regulation</keyword>